<comment type="subcellular location">
    <subcellularLocation>
        <location evidence="1">Nucleus</location>
    </subcellularLocation>
</comment>
<comment type="similarity">
    <text evidence="2">Belongs to the ESS2 family.</text>
</comment>
<keyword evidence="3" id="KW-0539">Nucleus</keyword>
<proteinExistence type="inferred from homology"/>
<evidence type="ECO:0000256" key="1">
    <source>
        <dbReference type="ARBA" id="ARBA00004123"/>
    </source>
</evidence>
<accession>A0A2K3MN80</accession>
<reference evidence="4 5" key="2">
    <citation type="journal article" date="2017" name="Front. Plant Sci.">
        <title>Gene Classification and Mining of Molecular Markers Useful in Red Clover (Trifolium pratense) Breeding.</title>
        <authorList>
            <person name="Istvanek J."/>
            <person name="Dluhosova J."/>
            <person name="Dluhos P."/>
            <person name="Patkova L."/>
            <person name="Nedelnik J."/>
            <person name="Repkova J."/>
        </authorList>
    </citation>
    <scope>NUCLEOTIDE SEQUENCE [LARGE SCALE GENOMIC DNA]</scope>
    <source>
        <strain evidence="5">cv. Tatra</strain>
        <tissue evidence="4">Young leaves</tissue>
    </source>
</reference>
<dbReference type="EMBL" id="ASHM01010395">
    <property type="protein sequence ID" value="PNX92225.1"/>
    <property type="molecule type" value="Genomic_DNA"/>
</dbReference>
<evidence type="ECO:0000256" key="2">
    <source>
        <dbReference type="ARBA" id="ARBA00009072"/>
    </source>
</evidence>
<dbReference type="Pfam" id="PF09751">
    <property type="entry name" value="Es2"/>
    <property type="match status" value="1"/>
</dbReference>
<sequence length="138" mass="16141">MSKNKAREKLVAIERHPPVLDEDTYAEALEKIIERDYFPDISKLRDRLDLLEAIKTGDPFQIREAYSAWYTSEDNQSFWKILERVNRKRKERFGYLNDSVNGNGNSIEDEKRDRITDGYVKSYQPPSTLEGFVDVSSC</sequence>
<gene>
    <name evidence="4" type="ORF">L195_g015359</name>
</gene>
<dbReference type="GO" id="GO:0071013">
    <property type="term" value="C:catalytic step 2 spliceosome"/>
    <property type="evidence" value="ECO:0007669"/>
    <property type="project" value="TreeGrafter"/>
</dbReference>
<dbReference type="Proteomes" id="UP000236291">
    <property type="component" value="Unassembled WGS sequence"/>
</dbReference>
<name>A0A2K3MN80_TRIPR</name>
<dbReference type="AlphaFoldDB" id="A0A2K3MN80"/>
<evidence type="ECO:0000313" key="5">
    <source>
        <dbReference type="Proteomes" id="UP000236291"/>
    </source>
</evidence>
<dbReference type="PANTHER" id="PTHR12940">
    <property type="entry name" value="ES-2 PROTEIN - RELATED"/>
    <property type="match status" value="1"/>
</dbReference>
<organism evidence="4 5">
    <name type="scientific">Trifolium pratense</name>
    <name type="common">Red clover</name>
    <dbReference type="NCBI Taxonomy" id="57577"/>
    <lineage>
        <taxon>Eukaryota</taxon>
        <taxon>Viridiplantae</taxon>
        <taxon>Streptophyta</taxon>
        <taxon>Embryophyta</taxon>
        <taxon>Tracheophyta</taxon>
        <taxon>Spermatophyta</taxon>
        <taxon>Magnoliopsida</taxon>
        <taxon>eudicotyledons</taxon>
        <taxon>Gunneridae</taxon>
        <taxon>Pentapetalae</taxon>
        <taxon>rosids</taxon>
        <taxon>fabids</taxon>
        <taxon>Fabales</taxon>
        <taxon>Fabaceae</taxon>
        <taxon>Papilionoideae</taxon>
        <taxon>50 kb inversion clade</taxon>
        <taxon>NPAAA clade</taxon>
        <taxon>Hologalegina</taxon>
        <taxon>IRL clade</taxon>
        <taxon>Trifolieae</taxon>
        <taxon>Trifolium</taxon>
    </lineage>
</organism>
<evidence type="ECO:0000313" key="4">
    <source>
        <dbReference type="EMBL" id="PNX92225.1"/>
    </source>
</evidence>
<dbReference type="PANTHER" id="PTHR12940:SF0">
    <property type="entry name" value="SPLICING FACTOR ESS-2 HOMOLOG"/>
    <property type="match status" value="1"/>
</dbReference>
<dbReference type="STRING" id="57577.A0A2K3MN80"/>
<dbReference type="InterPro" id="IPR019148">
    <property type="entry name" value="Nuclear_protein_DGCR14_ESS-2"/>
</dbReference>
<reference evidence="4 5" key="1">
    <citation type="journal article" date="2014" name="Am. J. Bot.">
        <title>Genome assembly and annotation for red clover (Trifolium pratense; Fabaceae).</title>
        <authorList>
            <person name="Istvanek J."/>
            <person name="Jaros M."/>
            <person name="Krenek A."/>
            <person name="Repkova J."/>
        </authorList>
    </citation>
    <scope>NUCLEOTIDE SEQUENCE [LARGE SCALE GENOMIC DNA]</scope>
    <source>
        <strain evidence="5">cv. Tatra</strain>
        <tissue evidence="4">Young leaves</tissue>
    </source>
</reference>
<protein>
    <submittedName>
        <fullName evidence="4">Protein DGCR14</fullName>
    </submittedName>
</protein>
<evidence type="ECO:0000256" key="3">
    <source>
        <dbReference type="ARBA" id="ARBA00023242"/>
    </source>
</evidence>
<dbReference type="ExpressionAtlas" id="A0A2K3MN80">
    <property type="expression patterns" value="baseline"/>
</dbReference>
<comment type="caution">
    <text evidence="4">The sequence shown here is derived from an EMBL/GenBank/DDBJ whole genome shotgun (WGS) entry which is preliminary data.</text>
</comment>